<dbReference type="Pfam" id="PF00034">
    <property type="entry name" value="Cytochrom_C"/>
    <property type="match status" value="2"/>
</dbReference>
<evidence type="ECO:0000313" key="11">
    <source>
        <dbReference type="EMBL" id="GAA4947096.1"/>
    </source>
</evidence>
<evidence type="ECO:0000256" key="3">
    <source>
        <dbReference type="ARBA" id="ARBA00022617"/>
    </source>
</evidence>
<organism evidence="11 12">
    <name type="scientific">Halioxenophilus aromaticivorans</name>
    <dbReference type="NCBI Taxonomy" id="1306992"/>
    <lineage>
        <taxon>Bacteria</taxon>
        <taxon>Pseudomonadati</taxon>
        <taxon>Pseudomonadota</taxon>
        <taxon>Gammaproteobacteria</taxon>
        <taxon>Alteromonadales</taxon>
        <taxon>Alteromonadaceae</taxon>
        <taxon>Halioxenophilus</taxon>
    </lineage>
</organism>
<name>A0AAV3U4F7_9ALTE</name>
<dbReference type="InterPro" id="IPR006175">
    <property type="entry name" value="YjgF/YER057c/UK114"/>
</dbReference>
<evidence type="ECO:0000256" key="5">
    <source>
        <dbReference type="ARBA" id="ARBA00022982"/>
    </source>
</evidence>
<dbReference type="Proteomes" id="UP001409585">
    <property type="component" value="Unassembled WGS sequence"/>
</dbReference>
<dbReference type="InterPro" id="IPR050597">
    <property type="entry name" value="Cytochrome_c_Oxidase_Subunit"/>
</dbReference>
<evidence type="ECO:0000256" key="8">
    <source>
        <dbReference type="SAM" id="MobiDB-lite"/>
    </source>
</evidence>
<evidence type="ECO:0000256" key="2">
    <source>
        <dbReference type="ARBA" id="ARBA00022448"/>
    </source>
</evidence>
<dbReference type="PANTHER" id="PTHR33751">
    <property type="entry name" value="CBB3-TYPE CYTOCHROME C OXIDASE SUBUNIT FIXP"/>
    <property type="match status" value="1"/>
</dbReference>
<feature type="domain" description="Cytochrome c" evidence="10">
    <location>
        <begin position="120"/>
        <end position="207"/>
    </location>
</feature>
<dbReference type="InterPro" id="IPR019897">
    <property type="entry name" value="RidA_CS"/>
</dbReference>
<dbReference type="PANTHER" id="PTHR33751:SF9">
    <property type="entry name" value="CYTOCHROME C4"/>
    <property type="match status" value="1"/>
</dbReference>
<evidence type="ECO:0000256" key="1">
    <source>
        <dbReference type="ARBA" id="ARBA00010552"/>
    </source>
</evidence>
<accession>A0AAV3U4F7</accession>
<dbReference type="InterPro" id="IPR009056">
    <property type="entry name" value="Cyt_c-like_dom"/>
</dbReference>
<keyword evidence="12" id="KW-1185">Reference proteome</keyword>
<evidence type="ECO:0000256" key="7">
    <source>
        <dbReference type="PROSITE-ProRule" id="PRU00433"/>
    </source>
</evidence>
<dbReference type="SUPFAM" id="SSF46626">
    <property type="entry name" value="Cytochrome c"/>
    <property type="match status" value="2"/>
</dbReference>
<reference evidence="12" key="1">
    <citation type="journal article" date="2019" name="Int. J. Syst. Evol. Microbiol.">
        <title>The Global Catalogue of Microorganisms (GCM) 10K type strain sequencing project: providing services to taxonomists for standard genome sequencing and annotation.</title>
        <authorList>
            <consortium name="The Broad Institute Genomics Platform"/>
            <consortium name="The Broad Institute Genome Sequencing Center for Infectious Disease"/>
            <person name="Wu L."/>
            <person name="Ma J."/>
        </authorList>
    </citation>
    <scope>NUCLEOTIDE SEQUENCE [LARGE SCALE GENOMIC DNA]</scope>
    <source>
        <strain evidence="12">JCM 19134</strain>
    </source>
</reference>
<keyword evidence="6 7" id="KW-0408">Iron</keyword>
<keyword evidence="4 7" id="KW-0479">Metal-binding</keyword>
<gene>
    <name evidence="11" type="ORF">GCM10025791_28230</name>
</gene>
<evidence type="ECO:0000256" key="4">
    <source>
        <dbReference type="ARBA" id="ARBA00022723"/>
    </source>
</evidence>
<dbReference type="PROSITE" id="PS51007">
    <property type="entry name" value="CYTC"/>
    <property type="match status" value="2"/>
</dbReference>
<comment type="caution">
    <text evidence="11">The sequence shown here is derived from an EMBL/GenBank/DDBJ whole genome shotgun (WGS) entry which is preliminary data.</text>
</comment>
<feature type="chain" id="PRO_5043752539" description="Cytochrome c domain-containing protein" evidence="9">
    <location>
        <begin position="24"/>
        <end position="418"/>
    </location>
</feature>
<keyword evidence="3 7" id="KW-0349">Heme</keyword>
<dbReference type="SUPFAM" id="SSF55298">
    <property type="entry name" value="YjgF-like"/>
    <property type="match status" value="1"/>
</dbReference>
<comment type="similarity">
    <text evidence="1">Belongs to the RutC family.</text>
</comment>
<dbReference type="InterPro" id="IPR036909">
    <property type="entry name" value="Cyt_c-like_dom_sf"/>
</dbReference>
<dbReference type="Pfam" id="PF01042">
    <property type="entry name" value="Ribonuc_L-PSP"/>
    <property type="match status" value="1"/>
</dbReference>
<dbReference type="Gene3D" id="1.10.760.10">
    <property type="entry name" value="Cytochrome c-like domain"/>
    <property type="match status" value="2"/>
</dbReference>
<dbReference type="AlphaFoldDB" id="A0AAV3U4F7"/>
<dbReference type="CDD" id="cd06151">
    <property type="entry name" value="YjgF_YER057c_UK114_like_3"/>
    <property type="match status" value="1"/>
</dbReference>
<dbReference type="InterPro" id="IPR035959">
    <property type="entry name" value="RutC-like_sf"/>
</dbReference>
<evidence type="ECO:0000256" key="6">
    <source>
        <dbReference type="ARBA" id="ARBA00023004"/>
    </source>
</evidence>
<feature type="signal peptide" evidence="9">
    <location>
        <begin position="1"/>
        <end position="23"/>
    </location>
</feature>
<evidence type="ECO:0000259" key="10">
    <source>
        <dbReference type="PROSITE" id="PS51007"/>
    </source>
</evidence>
<evidence type="ECO:0000313" key="12">
    <source>
        <dbReference type="Proteomes" id="UP001409585"/>
    </source>
</evidence>
<proteinExistence type="inferred from homology"/>
<dbReference type="GO" id="GO:0020037">
    <property type="term" value="F:heme binding"/>
    <property type="evidence" value="ECO:0007669"/>
    <property type="project" value="InterPro"/>
</dbReference>
<evidence type="ECO:0000256" key="9">
    <source>
        <dbReference type="SAM" id="SignalP"/>
    </source>
</evidence>
<dbReference type="GO" id="GO:0009055">
    <property type="term" value="F:electron transfer activity"/>
    <property type="evidence" value="ECO:0007669"/>
    <property type="project" value="InterPro"/>
</dbReference>
<keyword evidence="2" id="KW-0813">Transport</keyword>
<dbReference type="RefSeq" id="WP_345423418.1">
    <property type="nucleotide sequence ID" value="NZ_AP031496.1"/>
</dbReference>
<keyword evidence="9" id="KW-0732">Signal</keyword>
<keyword evidence="5" id="KW-0249">Electron transport</keyword>
<dbReference type="GO" id="GO:0046872">
    <property type="term" value="F:metal ion binding"/>
    <property type="evidence" value="ECO:0007669"/>
    <property type="project" value="UniProtKB-KW"/>
</dbReference>
<dbReference type="EMBL" id="BAABLX010000026">
    <property type="protein sequence ID" value="GAA4947096.1"/>
    <property type="molecule type" value="Genomic_DNA"/>
</dbReference>
<dbReference type="Gene3D" id="3.30.1330.40">
    <property type="entry name" value="RutC-like"/>
    <property type="match status" value="1"/>
</dbReference>
<feature type="region of interest" description="Disordered" evidence="8">
    <location>
        <begin position="226"/>
        <end position="253"/>
    </location>
</feature>
<protein>
    <recommendedName>
        <fullName evidence="10">Cytochrome c domain-containing protein</fullName>
    </recommendedName>
</protein>
<feature type="domain" description="Cytochrome c" evidence="10">
    <location>
        <begin position="13"/>
        <end position="110"/>
    </location>
</feature>
<dbReference type="PROSITE" id="PS01094">
    <property type="entry name" value="UPF0076"/>
    <property type="match status" value="1"/>
</dbReference>
<feature type="compositionally biased region" description="Polar residues" evidence="8">
    <location>
        <begin position="226"/>
        <end position="246"/>
    </location>
</feature>
<sequence length="418" mass="44531">MRLWTKPLMAAALLSAHGTVTQAQQPTPVPESYQHCTVCHGTQLMGNETNSAPRLSHLQDWYLTNQLNSFRRGWRGSHPEDHKGNEMQAAAKNLPEDTLQQTVDFITSTVSPVPHPTLNGDVEKGKALFASCQACHGADGKGNEVLKAPAIAGQNDWYVAKQLTNFLANKRGYSSEDSNGVMMKAASHVLQNESDVINVASYVASLAAPTEVDRIASSAVVAESTQQAGHNISATNTNQTTTSPSKESGEPMNKKALAAAALATTLSAGAVAETKRYPLPNNSTFPIARAVEVSAGTDLVYHSGQVPAAADESAEKGSRKYYGDTYTQAMSVFKKFESSLADIGLGFGDAVKLTVFLVGDPEMDGKMDFGGFMKAYTQHFGTEEQPNLPARSAIQIAGLAGGPGMLIEIEMVLAKPEK</sequence>